<evidence type="ECO:0000256" key="8">
    <source>
        <dbReference type="ARBA" id="ARBA00023004"/>
    </source>
</evidence>
<keyword evidence="16" id="KW-1185">Reference proteome</keyword>
<dbReference type="SFLD" id="SFLDG01067">
    <property type="entry name" value="SPASM/twitch_domain_containing"/>
    <property type="match status" value="1"/>
</dbReference>
<dbReference type="InParanoid" id="A0A316V1Y4"/>
<dbReference type="InterPro" id="IPR006638">
    <property type="entry name" value="Elp3/MiaA/NifB-like_rSAM"/>
</dbReference>
<gene>
    <name evidence="15" type="ORF">FA14DRAFT_169170</name>
</gene>
<evidence type="ECO:0000256" key="10">
    <source>
        <dbReference type="ARBA" id="ARBA00023134"/>
    </source>
</evidence>
<organism evidence="15 16">
    <name type="scientific">Meira miltonrushii</name>
    <dbReference type="NCBI Taxonomy" id="1280837"/>
    <lineage>
        <taxon>Eukaryota</taxon>
        <taxon>Fungi</taxon>
        <taxon>Dikarya</taxon>
        <taxon>Basidiomycota</taxon>
        <taxon>Ustilaginomycotina</taxon>
        <taxon>Exobasidiomycetes</taxon>
        <taxon>Exobasidiales</taxon>
        <taxon>Brachybasidiaceae</taxon>
        <taxon>Meira</taxon>
    </lineage>
</organism>
<dbReference type="SFLD" id="SFLDG01383">
    <property type="entry name" value="cyclic_pyranopterin_phosphate"/>
    <property type="match status" value="1"/>
</dbReference>
<dbReference type="InterPro" id="IPR013785">
    <property type="entry name" value="Aldolase_TIM"/>
</dbReference>
<dbReference type="SMART" id="SM00729">
    <property type="entry name" value="Elp3"/>
    <property type="match status" value="1"/>
</dbReference>
<dbReference type="AlphaFoldDB" id="A0A316V1Y4"/>
<dbReference type="InterPro" id="IPR050105">
    <property type="entry name" value="MoCo_biosynth_MoaA/MoaC"/>
</dbReference>
<keyword evidence="12" id="KW-0456">Lyase</keyword>
<dbReference type="CDD" id="cd01335">
    <property type="entry name" value="Radical_SAM"/>
    <property type="match status" value="1"/>
</dbReference>
<dbReference type="Proteomes" id="UP000245771">
    <property type="component" value="Unassembled WGS sequence"/>
</dbReference>
<keyword evidence="10" id="KW-0342">GTP-binding</keyword>
<dbReference type="GeneID" id="37021970"/>
<keyword evidence="8" id="KW-0408">Iron</keyword>
<evidence type="ECO:0000256" key="9">
    <source>
        <dbReference type="ARBA" id="ARBA00023014"/>
    </source>
</evidence>
<dbReference type="SFLD" id="SFLDG01386">
    <property type="entry name" value="main_SPASM_domain-containing"/>
    <property type="match status" value="1"/>
</dbReference>
<evidence type="ECO:0000256" key="6">
    <source>
        <dbReference type="ARBA" id="ARBA00022723"/>
    </source>
</evidence>
<dbReference type="PROSITE" id="PS51918">
    <property type="entry name" value="RADICAL_SAM"/>
    <property type="match status" value="1"/>
</dbReference>
<keyword evidence="11" id="KW-0501">Molybdenum cofactor biosynthesis</keyword>
<dbReference type="RefSeq" id="XP_025351861.1">
    <property type="nucleotide sequence ID" value="XM_025500189.1"/>
</dbReference>
<dbReference type="HAMAP" id="MF_01225_B">
    <property type="entry name" value="MoaA_B"/>
    <property type="match status" value="1"/>
</dbReference>
<evidence type="ECO:0000256" key="5">
    <source>
        <dbReference type="ARBA" id="ARBA00022691"/>
    </source>
</evidence>
<dbReference type="InterPro" id="IPR000385">
    <property type="entry name" value="MoaA_NifB_PqqE_Fe-S-bd_CS"/>
</dbReference>
<dbReference type="Gene3D" id="3.20.20.70">
    <property type="entry name" value="Aldolase class I"/>
    <property type="match status" value="1"/>
</dbReference>
<dbReference type="InterPro" id="IPR007197">
    <property type="entry name" value="rSAM"/>
</dbReference>
<sequence>MRIALSQSIKPLLRSNRRCDNQFLRREIDSINPHSVTSSPLLDKFGRQHTYLRISLTEKCNLRCVYCMPNEGIPLMPKDDALTSSEIGRLARLFVQEGVDKIRLTGGEPTLRKDLMDIMENLSELRKKHPSDLIGLKQIGITTNGLLLTRLLPQMASLGLSHINVSLDTLDPFQFELMTRRPAAGLQKVLDGIDLALQMGIPSVKVNVVVLQGVNDTKDVLQFVRWAKDKPITIRFIEYMPFDGNRWRMEKLVPYKLLIERIESEFGPLNKIKDDSNDTTKHYQVDGHSSSLGFITSMTEHFCGTCNRLRITADGKIKVCLFGQEEVSLRDEMRRDPLMGENSDESLKSIIGAAVGRKHARHGGQNNLQSLAETAKQNRSMIRIGG</sequence>
<comment type="cofactor">
    <cofactor evidence="1">
        <name>[4Fe-4S] cluster</name>
        <dbReference type="ChEBI" id="CHEBI:49883"/>
    </cofactor>
</comment>
<reference evidence="15 16" key="1">
    <citation type="journal article" date="2018" name="Mol. Biol. Evol.">
        <title>Broad Genomic Sampling Reveals a Smut Pathogenic Ancestry of the Fungal Clade Ustilaginomycotina.</title>
        <authorList>
            <person name="Kijpornyongpan T."/>
            <person name="Mondo S.J."/>
            <person name="Barry K."/>
            <person name="Sandor L."/>
            <person name="Lee J."/>
            <person name="Lipzen A."/>
            <person name="Pangilinan J."/>
            <person name="LaButti K."/>
            <person name="Hainaut M."/>
            <person name="Henrissat B."/>
            <person name="Grigoriev I.V."/>
            <person name="Spatafora J.W."/>
            <person name="Aime M.C."/>
        </authorList>
    </citation>
    <scope>NUCLEOTIDE SEQUENCE [LARGE SCALE GENOMIC DNA]</scope>
    <source>
        <strain evidence="15 16">MCA 3882</strain>
    </source>
</reference>
<dbReference type="CDD" id="cd21117">
    <property type="entry name" value="Twitch_MoaA"/>
    <property type="match status" value="1"/>
</dbReference>
<evidence type="ECO:0000259" key="14">
    <source>
        <dbReference type="PROSITE" id="PS51918"/>
    </source>
</evidence>
<dbReference type="GO" id="GO:0006777">
    <property type="term" value="P:Mo-molybdopterin cofactor biosynthetic process"/>
    <property type="evidence" value="ECO:0007669"/>
    <property type="project" value="UniProtKB-KW"/>
</dbReference>
<dbReference type="PROSITE" id="PS01305">
    <property type="entry name" value="MOAA_NIFB_PQQE"/>
    <property type="match status" value="1"/>
</dbReference>
<dbReference type="InterPro" id="IPR058240">
    <property type="entry name" value="rSAM_sf"/>
</dbReference>
<dbReference type="SFLD" id="SFLDS00029">
    <property type="entry name" value="Radical_SAM"/>
    <property type="match status" value="1"/>
</dbReference>
<dbReference type="PANTHER" id="PTHR22960">
    <property type="entry name" value="MOLYBDOPTERIN COFACTOR SYNTHESIS PROTEIN A"/>
    <property type="match status" value="1"/>
</dbReference>
<evidence type="ECO:0000256" key="2">
    <source>
        <dbReference type="ARBA" id="ARBA00005046"/>
    </source>
</evidence>
<dbReference type="Pfam" id="PF04055">
    <property type="entry name" value="Radical_SAM"/>
    <property type="match status" value="1"/>
</dbReference>
<evidence type="ECO:0000256" key="13">
    <source>
        <dbReference type="ARBA" id="ARBA00048697"/>
    </source>
</evidence>
<keyword evidence="6" id="KW-0479">Metal-binding</keyword>
<feature type="domain" description="Radical SAM core" evidence="14">
    <location>
        <begin position="44"/>
        <end position="275"/>
    </location>
</feature>
<dbReference type="UniPathway" id="UPA00344"/>
<comment type="pathway">
    <text evidence="2">Cofactor biosynthesis; molybdopterin biosynthesis.</text>
</comment>
<dbReference type="Pfam" id="PF06463">
    <property type="entry name" value="Mob_synth_C"/>
    <property type="match status" value="1"/>
</dbReference>
<dbReference type="EMBL" id="KZ819607">
    <property type="protein sequence ID" value="PWN31559.1"/>
    <property type="molecule type" value="Genomic_DNA"/>
</dbReference>
<dbReference type="GO" id="GO:0046872">
    <property type="term" value="F:metal ion binding"/>
    <property type="evidence" value="ECO:0007669"/>
    <property type="project" value="UniProtKB-KW"/>
</dbReference>
<evidence type="ECO:0000256" key="1">
    <source>
        <dbReference type="ARBA" id="ARBA00001966"/>
    </source>
</evidence>
<evidence type="ECO:0000256" key="12">
    <source>
        <dbReference type="ARBA" id="ARBA00023239"/>
    </source>
</evidence>
<dbReference type="InterPro" id="IPR040064">
    <property type="entry name" value="MoaA-like"/>
</dbReference>
<evidence type="ECO:0000256" key="4">
    <source>
        <dbReference type="ARBA" id="ARBA00022485"/>
    </source>
</evidence>
<dbReference type="GO" id="GO:0005525">
    <property type="term" value="F:GTP binding"/>
    <property type="evidence" value="ECO:0007669"/>
    <property type="project" value="UniProtKB-KW"/>
</dbReference>
<dbReference type="SUPFAM" id="SSF102114">
    <property type="entry name" value="Radical SAM enzymes"/>
    <property type="match status" value="1"/>
</dbReference>
<dbReference type="NCBIfam" id="TIGR02666">
    <property type="entry name" value="moaA"/>
    <property type="match status" value="1"/>
</dbReference>
<dbReference type="InterPro" id="IPR013483">
    <property type="entry name" value="MoaA"/>
</dbReference>
<dbReference type="GO" id="GO:0051539">
    <property type="term" value="F:4 iron, 4 sulfur cluster binding"/>
    <property type="evidence" value="ECO:0007669"/>
    <property type="project" value="UniProtKB-KW"/>
</dbReference>
<keyword evidence="4" id="KW-0004">4Fe-4S</keyword>
<dbReference type="OrthoDB" id="429626at2759"/>
<protein>
    <recommendedName>
        <fullName evidence="3">GTP 3',8-cyclase</fullName>
        <ecNumber evidence="3">4.1.99.22</ecNumber>
    </recommendedName>
</protein>
<evidence type="ECO:0000313" key="15">
    <source>
        <dbReference type="EMBL" id="PWN31559.1"/>
    </source>
</evidence>
<evidence type="ECO:0000313" key="16">
    <source>
        <dbReference type="Proteomes" id="UP000245771"/>
    </source>
</evidence>
<accession>A0A316V1Y4</accession>
<name>A0A316V1Y4_9BASI</name>
<evidence type="ECO:0000256" key="11">
    <source>
        <dbReference type="ARBA" id="ARBA00023150"/>
    </source>
</evidence>
<evidence type="ECO:0000256" key="7">
    <source>
        <dbReference type="ARBA" id="ARBA00022741"/>
    </source>
</evidence>
<dbReference type="STRING" id="1280837.A0A316V1Y4"/>
<dbReference type="GO" id="GO:0061798">
    <property type="term" value="F:GTP 3',8'-cyclase activity"/>
    <property type="evidence" value="ECO:0007669"/>
    <property type="project" value="UniProtKB-EC"/>
</dbReference>
<proteinExistence type="inferred from homology"/>
<keyword evidence="9" id="KW-0411">Iron-sulfur</keyword>
<keyword evidence="5" id="KW-0949">S-adenosyl-L-methionine</keyword>
<dbReference type="InterPro" id="IPR010505">
    <property type="entry name" value="MoaA_twitch"/>
</dbReference>
<evidence type="ECO:0000256" key="3">
    <source>
        <dbReference type="ARBA" id="ARBA00012167"/>
    </source>
</evidence>
<dbReference type="PANTHER" id="PTHR22960:SF0">
    <property type="entry name" value="MOLYBDENUM COFACTOR BIOSYNTHESIS PROTEIN 1"/>
    <property type="match status" value="1"/>
</dbReference>
<comment type="catalytic activity">
    <reaction evidence="13">
        <text>GTP + AH2 + S-adenosyl-L-methionine = (8S)-3',8-cyclo-7,8-dihydroguanosine 5'-triphosphate + 5'-deoxyadenosine + L-methionine + A + H(+)</text>
        <dbReference type="Rhea" id="RHEA:49576"/>
        <dbReference type="ChEBI" id="CHEBI:13193"/>
        <dbReference type="ChEBI" id="CHEBI:15378"/>
        <dbReference type="ChEBI" id="CHEBI:17319"/>
        <dbReference type="ChEBI" id="CHEBI:17499"/>
        <dbReference type="ChEBI" id="CHEBI:37565"/>
        <dbReference type="ChEBI" id="CHEBI:57844"/>
        <dbReference type="ChEBI" id="CHEBI:59789"/>
        <dbReference type="ChEBI" id="CHEBI:131766"/>
        <dbReference type="EC" id="4.1.99.22"/>
    </reaction>
</comment>
<dbReference type="EC" id="4.1.99.22" evidence="3"/>
<dbReference type="GO" id="GO:0061799">
    <property type="term" value="F:cyclic pyranopterin monophosphate synthase activity"/>
    <property type="evidence" value="ECO:0007669"/>
    <property type="project" value="TreeGrafter"/>
</dbReference>
<keyword evidence="7" id="KW-0547">Nucleotide-binding</keyword>